<evidence type="ECO:0000256" key="1">
    <source>
        <dbReference type="PROSITE-ProRule" id="PRU00339"/>
    </source>
</evidence>
<dbReference type="AlphaFoldDB" id="A0AA39PZX8"/>
<protein>
    <recommendedName>
        <fullName evidence="4">TPR-like protein</fullName>
    </recommendedName>
</protein>
<gene>
    <name evidence="2" type="ORF">EDD18DRAFT_406899</name>
</gene>
<proteinExistence type="predicted"/>
<evidence type="ECO:0008006" key="4">
    <source>
        <dbReference type="Google" id="ProtNLM"/>
    </source>
</evidence>
<dbReference type="Gene3D" id="3.40.50.300">
    <property type="entry name" value="P-loop containing nucleotide triphosphate hydrolases"/>
    <property type="match status" value="1"/>
</dbReference>
<comment type="caution">
    <text evidence="2">The sequence shown here is derived from an EMBL/GenBank/DDBJ whole genome shotgun (WGS) entry which is preliminary data.</text>
</comment>
<dbReference type="PANTHER" id="PTHR46082:SF6">
    <property type="entry name" value="AAA+ ATPASE DOMAIN-CONTAINING PROTEIN-RELATED"/>
    <property type="match status" value="1"/>
</dbReference>
<dbReference type="InterPro" id="IPR053137">
    <property type="entry name" value="NLR-like"/>
</dbReference>
<dbReference type="GO" id="GO:0043531">
    <property type="term" value="F:ADP binding"/>
    <property type="evidence" value="ECO:0007669"/>
    <property type="project" value="InterPro"/>
</dbReference>
<evidence type="ECO:0000313" key="2">
    <source>
        <dbReference type="EMBL" id="KAK0493600.1"/>
    </source>
</evidence>
<organism evidence="2 3">
    <name type="scientific">Armillaria luteobubalina</name>
    <dbReference type="NCBI Taxonomy" id="153913"/>
    <lineage>
        <taxon>Eukaryota</taxon>
        <taxon>Fungi</taxon>
        <taxon>Dikarya</taxon>
        <taxon>Basidiomycota</taxon>
        <taxon>Agaricomycotina</taxon>
        <taxon>Agaricomycetes</taxon>
        <taxon>Agaricomycetidae</taxon>
        <taxon>Agaricales</taxon>
        <taxon>Marasmiineae</taxon>
        <taxon>Physalacriaceae</taxon>
        <taxon>Armillaria</taxon>
    </lineage>
</organism>
<dbReference type="InterPro" id="IPR019734">
    <property type="entry name" value="TPR_rpt"/>
</dbReference>
<dbReference type="Pfam" id="PF13374">
    <property type="entry name" value="TPR_10"/>
    <property type="match status" value="3"/>
</dbReference>
<evidence type="ECO:0000313" key="3">
    <source>
        <dbReference type="Proteomes" id="UP001175228"/>
    </source>
</evidence>
<keyword evidence="3" id="KW-1185">Reference proteome</keyword>
<dbReference type="SUPFAM" id="SSF48452">
    <property type="entry name" value="TPR-like"/>
    <property type="match status" value="2"/>
</dbReference>
<dbReference type="PROSITE" id="PS50005">
    <property type="entry name" value="TPR"/>
    <property type="match status" value="1"/>
</dbReference>
<keyword evidence="1" id="KW-0802">TPR repeat</keyword>
<dbReference type="SMART" id="SM00028">
    <property type="entry name" value="TPR"/>
    <property type="match status" value="13"/>
</dbReference>
<feature type="repeat" description="TPR" evidence="1">
    <location>
        <begin position="1143"/>
        <end position="1176"/>
    </location>
</feature>
<dbReference type="Proteomes" id="UP001175228">
    <property type="component" value="Unassembled WGS sequence"/>
</dbReference>
<reference evidence="2" key="1">
    <citation type="submission" date="2023-06" db="EMBL/GenBank/DDBJ databases">
        <authorList>
            <consortium name="Lawrence Berkeley National Laboratory"/>
            <person name="Ahrendt S."/>
            <person name="Sahu N."/>
            <person name="Indic B."/>
            <person name="Wong-Bajracharya J."/>
            <person name="Merenyi Z."/>
            <person name="Ke H.-M."/>
            <person name="Monk M."/>
            <person name="Kocsube S."/>
            <person name="Drula E."/>
            <person name="Lipzen A."/>
            <person name="Balint B."/>
            <person name="Henrissat B."/>
            <person name="Andreopoulos B."/>
            <person name="Martin F.M."/>
            <person name="Harder C.B."/>
            <person name="Rigling D."/>
            <person name="Ford K.L."/>
            <person name="Foster G.D."/>
            <person name="Pangilinan J."/>
            <person name="Papanicolaou A."/>
            <person name="Barry K."/>
            <person name="LaButti K."/>
            <person name="Viragh M."/>
            <person name="Koriabine M."/>
            <person name="Yan M."/>
            <person name="Riley R."/>
            <person name="Champramary S."/>
            <person name="Plett K.L."/>
            <person name="Tsai I.J."/>
            <person name="Slot J."/>
            <person name="Sipos G."/>
            <person name="Plett J."/>
            <person name="Nagy L.G."/>
            <person name="Grigoriev I.V."/>
        </authorList>
    </citation>
    <scope>NUCLEOTIDE SEQUENCE</scope>
    <source>
        <strain evidence="2">HWK02</strain>
    </source>
</reference>
<sequence>MEILEAVIQYRDVSMGRLVLECSALKAEATSCVGHIDMAVKVFQTKILIGTSIAVEQTRLTGEKILVTMQKGLAPSSSLNLDVLACPAPSQYFTGRESDLQKLSRMLGAPVVTLFSMNSHALSAFVHSFDSSRFTTIFLDAGSVEALKMIVHKTKTDDSAHQPTLLVLENADPSLELGRYLPYSLHTPILITSTNEAVSCFASAQDYRLELPDAVDQWVANSLYQSIERAFSSLLQVVTIVARGGTGKTQLVLRFVSENSLRFTNIWFFDATSDAMLTANFQKLGKAAGIGESVDDIQNFLRKMNEAWLLIFDNADDSKVDLSKYIPQCNHGNVIITSRLTEVHQMASPDSHFDFLDLEQNEAVNLLLKHAHQNTNNDNQQLALGIVNALGCQALAVATAGAYIASTATCTLSNYLSLFKQKSKQLLNYKMKSLEGYQNTVFSAFQLSFDQLNPSTQLFMQICSFFHHTTIPIELFHRASAFTGEDLLPEEKKQTTVVKKLKHFLSLFPNNEAWDDSINELSHLSLTMYDIDTKTLSFHSILQMCTQETFSDKSIKCQIAQLLLARATSYGISEADYQFQRLLIAHIDSIHQNDCFILFVYNSFGGTFFEAGLWIKAECIWQRAVIYCEKYLGKSHLNTLIFKNNLALSYHQQGLWEKAEMLDKETLELHKKLHGEHHPETLTSMNNFAQTYYQQGQWEKAEVLLKETLELRKELLGKHHPDTLKSMSNLAQVYHEQGQLEKAEVLGKEALSLQKELLGEHHPDTLKFMNNLALTYQQQGQLVKAEVLGKETLKLRKELLGEHHPNTLTSMNNRAMLYYQQGQKEEAEVLLKETLKLQKEVLGEHHPDIFRSMSNLAQVYHEQGQWEKAEMLGKETLKLWKELLGKYHPDTLNSMNNLAMSYYQQGQWKKAEVLGKELLNLQKELLGEHPDTLRSMNNLAMSYYRQEQWEKAEMLWKETLKLQKKILGEHHSDTLTCMDSLAQTYQQQGQWVKAEVLGKELLNLHKKLYGEHHPDTLKSMNNLAMSCYQQGQWKKAEVLGKEILNLQRELLGQHHPDTLKSMNNLAMSYYQQGQWKKTEVLGKEILNLQKELLGEHHPDTLTSMSNLAMSYYQQAQWEKAEILQKETLKLQKEMLGEHHPNTLRSMNNLAQGYHQQGQQEKAEMLYKKILKLQKETFKEHHPNTK</sequence>
<dbReference type="PRINTS" id="PR00381">
    <property type="entry name" value="KINESINLIGHT"/>
</dbReference>
<dbReference type="SUPFAM" id="SSF52540">
    <property type="entry name" value="P-loop containing nucleoside triphosphate hydrolases"/>
    <property type="match status" value="1"/>
</dbReference>
<dbReference type="Gene3D" id="1.25.40.10">
    <property type="entry name" value="Tetratricopeptide repeat domain"/>
    <property type="match status" value="4"/>
</dbReference>
<dbReference type="Pfam" id="PF13424">
    <property type="entry name" value="TPR_12"/>
    <property type="match status" value="5"/>
</dbReference>
<dbReference type="InterPro" id="IPR011990">
    <property type="entry name" value="TPR-like_helical_dom_sf"/>
</dbReference>
<name>A0AA39PZX8_9AGAR</name>
<dbReference type="InterPro" id="IPR027417">
    <property type="entry name" value="P-loop_NTPase"/>
</dbReference>
<dbReference type="PANTHER" id="PTHR46082">
    <property type="entry name" value="ATP/GTP-BINDING PROTEIN-RELATED"/>
    <property type="match status" value="1"/>
</dbReference>
<dbReference type="EMBL" id="JAUEPU010000024">
    <property type="protein sequence ID" value="KAK0493600.1"/>
    <property type="molecule type" value="Genomic_DNA"/>
</dbReference>
<accession>A0AA39PZX8</accession>